<dbReference type="EMBL" id="JAGQLI010000093">
    <property type="protein sequence ID" value="MCA9379140.1"/>
    <property type="molecule type" value="Genomic_DNA"/>
</dbReference>
<protein>
    <submittedName>
        <fullName evidence="1">Uncharacterized protein</fullName>
    </submittedName>
</protein>
<evidence type="ECO:0000313" key="1">
    <source>
        <dbReference type="EMBL" id="MCA9379140.1"/>
    </source>
</evidence>
<accession>A0A955I595</accession>
<evidence type="ECO:0000313" key="2">
    <source>
        <dbReference type="Proteomes" id="UP000760819"/>
    </source>
</evidence>
<reference evidence="1" key="1">
    <citation type="submission" date="2020-04" db="EMBL/GenBank/DDBJ databases">
        <authorList>
            <person name="Zhang T."/>
        </authorList>
    </citation>
    <scope>NUCLEOTIDE SEQUENCE</scope>
    <source>
        <strain evidence="1">HKST-UBA12</strain>
    </source>
</reference>
<comment type="caution">
    <text evidence="1">The sequence shown here is derived from an EMBL/GenBank/DDBJ whole genome shotgun (WGS) entry which is preliminary data.</text>
</comment>
<sequence length="131" mass="14857">MFVFAILLMAAMYFFFASRGSKPTWKSKVQAKLDSIKRRANTSNLATLQQLLIEADKLLDYTLQQRKVKGETLGERLKNANNLLDHPSYNNVWEAHKLRNRLVHEVDATADARQLKSAVSGLERGILSLAK</sequence>
<dbReference type="AlphaFoldDB" id="A0A955I595"/>
<dbReference type="Proteomes" id="UP000760819">
    <property type="component" value="Unassembled WGS sequence"/>
</dbReference>
<gene>
    <name evidence="1" type="ORF">KC640_01815</name>
</gene>
<name>A0A955I595_9BACT</name>
<proteinExistence type="predicted"/>
<reference evidence="1" key="2">
    <citation type="journal article" date="2021" name="Microbiome">
        <title>Successional dynamics and alternative stable states in a saline activated sludge microbial community over 9 years.</title>
        <authorList>
            <person name="Wang Y."/>
            <person name="Ye J."/>
            <person name="Ju F."/>
            <person name="Liu L."/>
            <person name="Boyd J.A."/>
            <person name="Deng Y."/>
            <person name="Parks D.H."/>
            <person name="Jiang X."/>
            <person name="Yin X."/>
            <person name="Woodcroft B.J."/>
            <person name="Tyson G.W."/>
            <person name="Hugenholtz P."/>
            <person name="Polz M.F."/>
            <person name="Zhang T."/>
        </authorList>
    </citation>
    <scope>NUCLEOTIDE SEQUENCE</scope>
    <source>
        <strain evidence="1">HKST-UBA12</strain>
    </source>
</reference>
<organism evidence="1 2">
    <name type="scientific">Candidatus Dojkabacteria bacterium</name>
    <dbReference type="NCBI Taxonomy" id="2099670"/>
    <lineage>
        <taxon>Bacteria</taxon>
        <taxon>Candidatus Dojkabacteria</taxon>
    </lineage>
</organism>